<evidence type="ECO:0000256" key="7">
    <source>
        <dbReference type="ARBA" id="ARBA00022833"/>
    </source>
</evidence>
<sequence length="721" mass="81059">MPTVLKVCIPNTLRNYFHYFPGEKIPLPGARVRVPFRNRDKIVGVVIGEEKIEDVKFEIKQVEEIIDATPLIPLEILNLCSWISTYYQSPLSEVISLALPKKYREGKGVSLPLTKYYSLNSYPEHAHAQISSRAKKIHGLIDLLINTKSKEQIQASGFSMLQLKTLIDKNLVRVQEEVNIPGGYDEPPSLPLPLNEEQNQAVRAIKNALTSYSCFLLYGVTGSGKTEVYLQVIADVINAGKQVLILVPEIGLTPQLLSRFTRRFRAPLVVIHSNLNDTERQEAWQLAAFNHAKIIIGTRSAIFTPLPNLGLIVVDEEHDSSFKQMEGVRYSARDTALIRAYQANIPIILGSATPSLETLYNSASKYQLFRLTQKALSSTPLHYQIVDTRNQRLEDGLAAITLKKIGQHLEKGNQVLVFINRRGFAPVLLCHSCGWMADCRACDSHLTLHKKLGKLICHHCGLTQHIIVQCKHCQSQQLFPLGVGTQRVFEFLKTRFDTSILRIDRDEIQQKNALNERLAQINAGEVKLIVGTQMLAKGHHFPNLSLVVILDADNGFYNQDFRGIERLGQLITQVAGRAGREKVAGEVVIQTYLPQHPLLNTITKEGYPAFATQLLAMRQAAALPPFSFMALIRAKAKRQNVVLTFLHTIKEKLMEKNLEILGPAPAPLSKKAHFYRMQLMVKSPSRKRLQAILSELREIVTQEKLNKGIQWSIDVDPVDLS</sequence>
<feature type="domain" description="Helicase ATP-binding" evidence="13">
    <location>
        <begin position="206"/>
        <end position="372"/>
    </location>
</feature>
<dbReference type="InterPro" id="IPR014001">
    <property type="entry name" value="Helicase_ATP-bd"/>
</dbReference>
<dbReference type="InterPro" id="IPR042115">
    <property type="entry name" value="PriA_3primeBD_sf"/>
</dbReference>
<keyword evidence="6 12" id="KW-0347">Helicase</keyword>
<evidence type="ECO:0000313" key="18">
    <source>
        <dbReference type="Proteomes" id="UP000281170"/>
    </source>
</evidence>
<dbReference type="Gene3D" id="3.40.1440.60">
    <property type="entry name" value="PriA, 3(prime) DNA-binding domain"/>
    <property type="match status" value="1"/>
</dbReference>
<dbReference type="Pfam" id="PF00270">
    <property type="entry name" value="DEAD"/>
    <property type="match status" value="1"/>
</dbReference>
<dbReference type="OrthoDB" id="9759544at2"/>
<name>A0A0W0R1B3_9GAMM</name>
<dbReference type="RefSeq" id="WP_058463254.1">
    <property type="nucleotide sequence ID" value="NZ_CAAAHS010000001.1"/>
</dbReference>
<dbReference type="PANTHER" id="PTHR30580:SF0">
    <property type="entry name" value="PRIMOSOMAL PROTEIN N"/>
    <property type="match status" value="1"/>
</dbReference>
<dbReference type="Pfam" id="PF00271">
    <property type="entry name" value="Helicase_C"/>
    <property type="match status" value="1"/>
</dbReference>
<dbReference type="EMBL" id="LR134417">
    <property type="protein sequence ID" value="VEH82992.1"/>
    <property type="molecule type" value="Genomic_DNA"/>
</dbReference>
<keyword evidence="5 12" id="KW-0378">Hydrolase</keyword>
<reference evidence="15 17" key="1">
    <citation type="submission" date="2015-11" db="EMBL/GenBank/DDBJ databases">
        <title>Identification of large and diverse effector repertoires of 38 Legionella species.</title>
        <authorList>
            <person name="Burstein D."/>
            <person name="Amaro F."/>
            <person name="Zusman T."/>
            <person name="Lifshitz Z."/>
            <person name="Cohen O."/>
            <person name="Gilbert J.A."/>
            <person name="Pupko T."/>
            <person name="Shuman H.A."/>
            <person name="Segal G."/>
        </authorList>
    </citation>
    <scope>NUCLEOTIDE SEQUENCE [LARGE SCALE GENOMIC DNA]</scope>
    <source>
        <strain evidence="15 17">1762-AUS-E</strain>
    </source>
</reference>
<keyword evidence="1 12" id="KW-0639">Primosome</keyword>
<keyword evidence="7 12" id="KW-0862">Zinc</keyword>
<dbReference type="GO" id="GO:0006270">
    <property type="term" value="P:DNA replication initiation"/>
    <property type="evidence" value="ECO:0007669"/>
    <property type="project" value="TreeGrafter"/>
</dbReference>
<evidence type="ECO:0000313" key="17">
    <source>
        <dbReference type="Proteomes" id="UP000054859"/>
    </source>
</evidence>
<organism evidence="15 17">
    <name type="scientific">Legionella adelaidensis</name>
    <dbReference type="NCBI Taxonomy" id="45056"/>
    <lineage>
        <taxon>Bacteria</taxon>
        <taxon>Pseudomonadati</taxon>
        <taxon>Pseudomonadota</taxon>
        <taxon>Gammaproteobacteria</taxon>
        <taxon>Legionellales</taxon>
        <taxon>Legionellaceae</taxon>
        <taxon>Legionella</taxon>
    </lineage>
</organism>
<proteinExistence type="inferred from homology"/>
<evidence type="ECO:0000256" key="2">
    <source>
        <dbReference type="ARBA" id="ARBA00022705"/>
    </source>
</evidence>
<dbReference type="EC" id="5.6.2.4" evidence="12"/>
<dbReference type="PANTHER" id="PTHR30580">
    <property type="entry name" value="PRIMOSOMAL PROTEIN N"/>
    <property type="match status" value="1"/>
</dbReference>
<reference evidence="16 18" key="2">
    <citation type="submission" date="2018-12" db="EMBL/GenBank/DDBJ databases">
        <authorList>
            <consortium name="Pathogen Informatics"/>
        </authorList>
    </citation>
    <scope>NUCLEOTIDE SEQUENCE [LARGE SCALE GENOMIC DNA]</scope>
    <source>
        <strain evidence="16 18">NCTC12735</strain>
        <plasmid evidence="18">8</plasmid>
    </source>
</reference>
<geneLocation type="plasmid" evidence="16 18">
    <name>8</name>
</geneLocation>
<dbReference type="InterPro" id="IPR040498">
    <property type="entry name" value="PriA_CRR"/>
</dbReference>
<keyword evidence="8 12" id="KW-0067">ATP-binding</keyword>
<feature type="binding site" evidence="12">
    <location>
        <position position="439"/>
    </location>
    <ligand>
        <name>Zn(2+)</name>
        <dbReference type="ChEBI" id="CHEBI:29105"/>
        <label>2</label>
    </ligand>
</feature>
<evidence type="ECO:0000259" key="14">
    <source>
        <dbReference type="PROSITE" id="PS51194"/>
    </source>
</evidence>
<dbReference type="SUPFAM" id="SSF52540">
    <property type="entry name" value="P-loop containing nucleoside triphosphate hydrolases"/>
    <property type="match status" value="2"/>
</dbReference>
<evidence type="ECO:0000256" key="3">
    <source>
        <dbReference type="ARBA" id="ARBA00022723"/>
    </source>
</evidence>
<evidence type="ECO:0000256" key="5">
    <source>
        <dbReference type="ARBA" id="ARBA00022801"/>
    </source>
</evidence>
<dbReference type="PROSITE" id="PS51194">
    <property type="entry name" value="HELICASE_CTER"/>
    <property type="match status" value="1"/>
</dbReference>
<keyword evidence="9 12" id="KW-0238">DNA-binding</keyword>
<comment type="cofactor">
    <cofactor evidence="12">
        <name>Zn(2+)</name>
        <dbReference type="ChEBI" id="CHEBI:29105"/>
    </cofactor>
    <text evidence="12">Binds 2 zinc ions per subunit.</text>
</comment>
<feature type="binding site" evidence="12">
    <location>
        <position position="430"/>
    </location>
    <ligand>
        <name>Zn(2+)</name>
        <dbReference type="ChEBI" id="CHEBI:29105"/>
        <label>1</label>
    </ligand>
</feature>
<dbReference type="FunFam" id="3.40.50.300:FF:000489">
    <property type="entry name" value="Primosome assembly protein PriA"/>
    <property type="match status" value="1"/>
</dbReference>
<dbReference type="HAMAP" id="MF_00983">
    <property type="entry name" value="PriA"/>
    <property type="match status" value="1"/>
</dbReference>
<evidence type="ECO:0000256" key="12">
    <source>
        <dbReference type="HAMAP-Rule" id="MF_00983"/>
    </source>
</evidence>
<evidence type="ECO:0000259" key="13">
    <source>
        <dbReference type="PROSITE" id="PS51192"/>
    </source>
</evidence>
<dbReference type="GO" id="GO:0008270">
    <property type="term" value="F:zinc ion binding"/>
    <property type="evidence" value="ECO:0007669"/>
    <property type="project" value="UniProtKB-UniRule"/>
</dbReference>
<keyword evidence="16" id="KW-0614">Plasmid</keyword>
<dbReference type="Pfam" id="PF17764">
    <property type="entry name" value="PriA_3primeBD"/>
    <property type="match status" value="1"/>
</dbReference>
<dbReference type="NCBIfam" id="NF004067">
    <property type="entry name" value="PRK05580.1-4"/>
    <property type="match status" value="1"/>
</dbReference>
<feature type="binding site" evidence="12">
    <location>
        <position position="470"/>
    </location>
    <ligand>
        <name>Zn(2+)</name>
        <dbReference type="ChEBI" id="CHEBI:29105"/>
        <label>1</label>
    </ligand>
</feature>
<dbReference type="GO" id="GO:0016787">
    <property type="term" value="F:hydrolase activity"/>
    <property type="evidence" value="ECO:0007669"/>
    <property type="project" value="UniProtKB-KW"/>
</dbReference>
<dbReference type="InterPro" id="IPR041222">
    <property type="entry name" value="PriA_3primeBD"/>
</dbReference>
<dbReference type="GO" id="GO:0006310">
    <property type="term" value="P:DNA recombination"/>
    <property type="evidence" value="ECO:0007669"/>
    <property type="project" value="InterPro"/>
</dbReference>
<protein>
    <recommendedName>
        <fullName evidence="12">Replication restart protein PriA</fullName>
    </recommendedName>
    <alternativeName>
        <fullName evidence="12">ATP-dependent DNA helicase PriA</fullName>
        <ecNumber evidence="12">5.6.2.4</ecNumber>
    </alternativeName>
    <alternativeName>
        <fullName evidence="12">DNA 3'-5' helicase PriA</fullName>
    </alternativeName>
</protein>
<keyword evidence="4 12" id="KW-0547">Nucleotide-binding</keyword>
<feature type="binding site" evidence="12">
    <location>
        <position position="473"/>
    </location>
    <ligand>
        <name>Zn(2+)</name>
        <dbReference type="ChEBI" id="CHEBI:29105"/>
        <label>1</label>
    </ligand>
</feature>
<evidence type="ECO:0000256" key="1">
    <source>
        <dbReference type="ARBA" id="ARBA00022515"/>
    </source>
</evidence>
<dbReference type="GO" id="GO:1990077">
    <property type="term" value="C:primosome complex"/>
    <property type="evidence" value="ECO:0007669"/>
    <property type="project" value="UniProtKB-UniRule"/>
</dbReference>
<keyword evidence="17" id="KW-1185">Reference proteome</keyword>
<evidence type="ECO:0000313" key="16">
    <source>
        <dbReference type="EMBL" id="VEH82992.1"/>
    </source>
</evidence>
<dbReference type="SMART" id="SM00487">
    <property type="entry name" value="DEXDc"/>
    <property type="match status" value="1"/>
</dbReference>
<feature type="domain" description="Helicase C-terminal" evidence="14">
    <location>
        <begin position="401"/>
        <end position="618"/>
    </location>
</feature>
<evidence type="ECO:0000256" key="6">
    <source>
        <dbReference type="ARBA" id="ARBA00022806"/>
    </source>
</evidence>
<comment type="catalytic activity">
    <reaction evidence="12">
        <text>Couples ATP hydrolysis with the unwinding of duplex DNA by translocating in the 3'-5' direction.</text>
        <dbReference type="EC" id="5.6.2.4"/>
    </reaction>
</comment>
<dbReference type="Proteomes" id="UP000281170">
    <property type="component" value="Plasmid 8"/>
</dbReference>
<dbReference type="PROSITE" id="PS51192">
    <property type="entry name" value="HELICASE_ATP_BIND_1"/>
    <property type="match status" value="1"/>
</dbReference>
<dbReference type="GO" id="GO:0043138">
    <property type="term" value="F:3'-5' DNA helicase activity"/>
    <property type="evidence" value="ECO:0007669"/>
    <property type="project" value="UniProtKB-EC"/>
</dbReference>
<feature type="binding site" evidence="12">
    <location>
        <position position="460"/>
    </location>
    <ligand>
        <name>Zn(2+)</name>
        <dbReference type="ChEBI" id="CHEBI:29105"/>
        <label>2</label>
    </ligand>
</feature>
<dbReference type="InterPro" id="IPR005259">
    <property type="entry name" value="PriA"/>
</dbReference>
<dbReference type="EMBL" id="LNKA01000019">
    <property type="protein sequence ID" value="KTC64837.1"/>
    <property type="molecule type" value="Genomic_DNA"/>
</dbReference>
<comment type="subunit">
    <text evidence="12">Component of the replication restart primosome.</text>
</comment>
<dbReference type="GO" id="GO:0006269">
    <property type="term" value="P:DNA replication, synthesis of primer"/>
    <property type="evidence" value="ECO:0007669"/>
    <property type="project" value="UniProtKB-KW"/>
</dbReference>
<dbReference type="Proteomes" id="UP000054859">
    <property type="component" value="Unassembled WGS sequence"/>
</dbReference>
<keyword evidence="10 12" id="KW-0413">Isomerase</keyword>
<dbReference type="InterPro" id="IPR041236">
    <property type="entry name" value="PriA_C"/>
</dbReference>
<dbReference type="GO" id="GO:0003677">
    <property type="term" value="F:DNA binding"/>
    <property type="evidence" value="ECO:0007669"/>
    <property type="project" value="UniProtKB-UniRule"/>
</dbReference>
<evidence type="ECO:0000256" key="4">
    <source>
        <dbReference type="ARBA" id="ARBA00022741"/>
    </source>
</evidence>
<dbReference type="CDD" id="cd17929">
    <property type="entry name" value="DEXHc_priA"/>
    <property type="match status" value="1"/>
</dbReference>
<dbReference type="STRING" id="45056.Lade_2131"/>
<dbReference type="InterPro" id="IPR001650">
    <property type="entry name" value="Helicase_C-like"/>
</dbReference>
<dbReference type="Pfam" id="PF18074">
    <property type="entry name" value="PriA_C"/>
    <property type="match status" value="1"/>
</dbReference>
<keyword evidence="3 12" id="KW-0479">Metal-binding</keyword>
<dbReference type="KEGG" id="ladl:NCTC12735_00225"/>
<evidence type="ECO:0000256" key="9">
    <source>
        <dbReference type="ARBA" id="ARBA00023125"/>
    </source>
</evidence>
<gene>
    <name evidence="12 15" type="primary">priA</name>
    <name evidence="15" type="ORF">Lade_2131</name>
    <name evidence="16" type="ORF">NCTC12735_00225</name>
</gene>
<evidence type="ECO:0000256" key="10">
    <source>
        <dbReference type="ARBA" id="ARBA00023235"/>
    </source>
</evidence>
<comment type="catalytic activity">
    <reaction evidence="11 12">
        <text>ATP + H2O = ADP + phosphate + H(+)</text>
        <dbReference type="Rhea" id="RHEA:13065"/>
        <dbReference type="ChEBI" id="CHEBI:15377"/>
        <dbReference type="ChEBI" id="CHEBI:15378"/>
        <dbReference type="ChEBI" id="CHEBI:30616"/>
        <dbReference type="ChEBI" id="CHEBI:43474"/>
        <dbReference type="ChEBI" id="CHEBI:456216"/>
        <dbReference type="EC" id="5.6.2.4"/>
    </reaction>
</comment>
<dbReference type="Pfam" id="PF18319">
    <property type="entry name" value="Zn_ribbon_PriA"/>
    <property type="match status" value="1"/>
</dbReference>
<dbReference type="NCBIfam" id="TIGR00595">
    <property type="entry name" value="priA"/>
    <property type="match status" value="1"/>
</dbReference>
<dbReference type="GO" id="GO:0005524">
    <property type="term" value="F:ATP binding"/>
    <property type="evidence" value="ECO:0007669"/>
    <property type="project" value="UniProtKB-UniRule"/>
</dbReference>
<feature type="binding site" evidence="12">
    <location>
        <position position="457"/>
    </location>
    <ligand>
        <name>Zn(2+)</name>
        <dbReference type="ChEBI" id="CHEBI:29105"/>
        <label>2</label>
    </ligand>
</feature>
<dbReference type="GO" id="GO:0006302">
    <property type="term" value="P:double-strand break repair"/>
    <property type="evidence" value="ECO:0007669"/>
    <property type="project" value="InterPro"/>
</dbReference>
<evidence type="ECO:0000256" key="8">
    <source>
        <dbReference type="ARBA" id="ARBA00022840"/>
    </source>
</evidence>
<dbReference type="PATRIC" id="fig|45056.6.peg.2203"/>
<dbReference type="InterPro" id="IPR011545">
    <property type="entry name" value="DEAD/DEAH_box_helicase_dom"/>
</dbReference>
<comment type="function">
    <text evidence="12">Initiates the restart of stalled replication forks, which reloads the replicative helicase on sites other than the origin of replication. Recognizes and binds to abandoned replication forks and remodels them to uncover a helicase loading site. Promotes assembly of the primosome at these replication forks.</text>
</comment>
<comment type="similarity">
    <text evidence="12">Belongs to the helicase family. PriA subfamily.</text>
</comment>
<dbReference type="Gene3D" id="3.40.50.300">
    <property type="entry name" value="P-loop containing nucleotide triphosphate hydrolases"/>
    <property type="match status" value="2"/>
</dbReference>
<evidence type="ECO:0000256" key="11">
    <source>
        <dbReference type="ARBA" id="ARBA00048988"/>
    </source>
</evidence>
<dbReference type="InterPro" id="IPR027417">
    <property type="entry name" value="P-loop_NTPase"/>
</dbReference>
<accession>A0A0W0R1B3</accession>
<evidence type="ECO:0000313" key="15">
    <source>
        <dbReference type="EMBL" id="KTC64837.1"/>
    </source>
</evidence>
<dbReference type="AlphaFoldDB" id="A0A0W0R1B3"/>
<dbReference type="SMART" id="SM00490">
    <property type="entry name" value="HELICc"/>
    <property type="match status" value="1"/>
</dbReference>
<keyword evidence="2 12" id="KW-0235">DNA replication</keyword>
<feature type="binding site" evidence="12">
    <location>
        <position position="442"/>
    </location>
    <ligand>
        <name>Zn(2+)</name>
        <dbReference type="ChEBI" id="CHEBI:29105"/>
        <label>2</label>
    </ligand>
</feature>
<feature type="binding site" evidence="12">
    <location>
        <position position="433"/>
    </location>
    <ligand>
        <name>Zn(2+)</name>
        <dbReference type="ChEBI" id="CHEBI:29105"/>
        <label>1</label>
    </ligand>
</feature>